<dbReference type="PROSITE" id="PS50041">
    <property type="entry name" value="C_TYPE_LECTIN_2"/>
    <property type="match status" value="1"/>
</dbReference>
<dbReference type="InterPro" id="IPR016186">
    <property type="entry name" value="C-type_lectin-like/link_sf"/>
</dbReference>
<feature type="region of interest" description="Disordered" evidence="4">
    <location>
        <begin position="438"/>
        <end position="498"/>
    </location>
</feature>
<evidence type="ECO:0000313" key="7">
    <source>
        <dbReference type="Ensembl" id="ENSCINP00000001769.3"/>
    </source>
</evidence>
<dbReference type="CDD" id="cd00037">
    <property type="entry name" value="CLECT"/>
    <property type="match status" value="1"/>
</dbReference>
<organism evidence="7 8">
    <name type="scientific">Ciona intestinalis</name>
    <name type="common">Transparent sea squirt</name>
    <name type="synonym">Ascidia intestinalis</name>
    <dbReference type="NCBI Taxonomy" id="7719"/>
    <lineage>
        <taxon>Eukaryota</taxon>
        <taxon>Metazoa</taxon>
        <taxon>Chordata</taxon>
        <taxon>Tunicata</taxon>
        <taxon>Ascidiacea</taxon>
        <taxon>Phlebobranchia</taxon>
        <taxon>Cionidae</taxon>
        <taxon>Ciona</taxon>
    </lineage>
</organism>
<evidence type="ECO:0000256" key="4">
    <source>
        <dbReference type="SAM" id="MobiDB-lite"/>
    </source>
</evidence>
<evidence type="ECO:0000313" key="8">
    <source>
        <dbReference type="Proteomes" id="UP000008144"/>
    </source>
</evidence>
<feature type="compositionally biased region" description="Polar residues" evidence="4">
    <location>
        <begin position="438"/>
        <end position="450"/>
    </location>
</feature>
<keyword evidence="5" id="KW-0472">Membrane</keyword>
<reference evidence="8" key="1">
    <citation type="journal article" date="2002" name="Science">
        <title>The draft genome of Ciona intestinalis: insights into chordate and vertebrate origins.</title>
        <authorList>
            <person name="Dehal P."/>
            <person name="Satou Y."/>
            <person name="Campbell R.K."/>
            <person name="Chapman J."/>
            <person name="Degnan B."/>
            <person name="De Tomaso A."/>
            <person name="Davidson B."/>
            <person name="Di Gregorio A."/>
            <person name="Gelpke M."/>
            <person name="Goodstein D.M."/>
            <person name="Harafuji N."/>
            <person name="Hastings K.E."/>
            <person name="Ho I."/>
            <person name="Hotta K."/>
            <person name="Huang W."/>
            <person name="Kawashima T."/>
            <person name="Lemaire P."/>
            <person name="Martinez D."/>
            <person name="Meinertzhagen I.A."/>
            <person name="Necula S."/>
            <person name="Nonaka M."/>
            <person name="Putnam N."/>
            <person name="Rash S."/>
            <person name="Saiga H."/>
            <person name="Satake M."/>
            <person name="Terry A."/>
            <person name="Yamada L."/>
            <person name="Wang H.G."/>
            <person name="Awazu S."/>
            <person name="Azumi K."/>
            <person name="Boore J."/>
            <person name="Branno M."/>
            <person name="Chin-Bow S."/>
            <person name="DeSantis R."/>
            <person name="Doyle S."/>
            <person name="Francino P."/>
            <person name="Keys D.N."/>
            <person name="Haga S."/>
            <person name="Hayashi H."/>
            <person name="Hino K."/>
            <person name="Imai K.S."/>
            <person name="Inaba K."/>
            <person name="Kano S."/>
            <person name="Kobayashi K."/>
            <person name="Kobayashi M."/>
            <person name="Lee B.I."/>
            <person name="Makabe K.W."/>
            <person name="Manohar C."/>
            <person name="Matassi G."/>
            <person name="Medina M."/>
            <person name="Mochizuki Y."/>
            <person name="Mount S."/>
            <person name="Morishita T."/>
            <person name="Miura S."/>
            <person name="Nakayama A."/>
            <person name="Nishizaka S."/>
            <person name="Nomoto H."/>
            <person name="Ohta F."/>
            <person name="Oishi K."/>
            <person name="Rigoutsos I."/>
            <person name="Sano M."/>
            <person name="Sasaki A."/>
            <person name="Sasakura Y."/>
            <person name="Shoguchi E."/>
            <person name="Shin-i T."/>
            <person name="Spagnuolo A."/>
            <person name="Stainier D."/>
            <person name="Suzuki M.M."/>
            <person name="Tassy O."/>
            <person name="Takatori N."/>
            <person name="Tokuoka M."/>
            <person name="Yagi K."/>
            <person name="Yoshizaki F."/>
            <person name="Wada S."/>
            <person name="Zhang C."/>
            <person name="Hyatt P.D."/>
            <person name="Larimer F."/>
            <person name="Detter C."/>
            <person name="Doggett N."/>
            <person name="Glavina T."/>
            <person name="Hawkins T."/>
            <person name="Richardson P."/>
            <person name="Lucas S."/>
            <person name="Kohara Y."/>
            <person name="Levine M."/>
            <person name="Satoh N."/>
            <person name="Rokhsar D.S."/>
        </authorList>
    </citation>
    <scope>NUCLEOTIDE SEQUENCE [LARGE SCALE GENOMIC DNA]</scope>
</reference>
<keyword evidence="1" id="KW-0430">Lectin</keyword>
<dbReference type="InterPro" id="IPR052309">
    <property type="entry name" value="C-type_Lectin_Domain_Fam1"/>
</dbReference>
<reference evidence="7" key="2">
    <citation type="journal article" date="2008" name="Genome Biol.">
        <title>Improved genome assembly and evidence-based global gene model set for the chordate Ciona intestinalis: new insight into intron and operon populations.</title>
        <authorList>
            <person name="Satou Y."/>
            <person name="Mineta K."/>
            <person name="Ogasawara M."/>
            <person name="Sasakura Y."/>
            <person name="Shoguchi E."/>
            <person name="Ueno K."/>
            <person name="Yamada L."/>
            <person name="Matsumoto J."/>
            <person name="Wasserscheid J."/>
            <person name="Dewar K."/>
            <person name="Wiley G.B."/>
            <person name="Macmil S.L."/>
            <person name="Roe B.A."/>
            <person name="Zeller R.W."/>
            <person name="Hastings K.E."/>
            <person name="Lemaire P."/>
            <person name="Lindquist E."/>
            <person name="Endo T."/>
            <person name="Hotta K."/>
            <person name="Inaba K."/>
        </authorList>
    </citation>
    <scope>NUCLEOTIDE SEQUENCE [LARGE SCALE GENOMIC DNA]</scope>
    <source>
        <strain evidence="7">wild type</strain>
    </source>
</reference>
<proteinExistence type="predicted"/>
<evidence type="ECO:0000256" key="5">
    <source>
        <dbReference type="SAM" id="Phobius"/>
    </source>
</evidence>
<reference evidence="7" key="4">
    <citation type="submission" date="2025-09" db="UniProtKB">
        <authorList>
            <consortium name="Ensembl"/>
        </authorList>
    </citation>
    <scope>IDENTIFICATION</scope>
</reference>
<dbReference type="Gene3D" id="3.10.100.10">
    <property type="entry name" value="Mannose-Binding Protein A, subunit A"/>
    <property type="match status" value="2"/>
</dbReference>
<sequence length="597" mass="65450">MTLKGETRNECYVYVTKAISQDEAIDDCRSGYKGFLARVRTRNELAMVVSTLQGVHRDHIWVDIKYNTVTRNTTWSDGTSVGNEMMRQKVTSTSTTKCGALKNQGTGVTRYETWETISCVLYNGYICQTPAIVIDEANCGNRSFVYGGSCYALTNTVATYTGSQQICKDLGGEMATMSTQEIIVATTNYLNLHQSLLDKIWVRSVRQDTLGTTVGSKYPPVNTQYISNNLGMLITRATTSNRLLDAVTTWFWRQNNDQITTALTLCKILPGVLPSNVPQTTATNEVTATTTALPPTTTGVSSTILTAVLVVTFFLVLCVLVLLFCWKRTDCFQALLRRRKGHSREKALIASRQISGRESVQNAHGNLLPATQRSDSVHNTGQTTNNVTYDSNPYNQLFQISNDVSSEALYASIDHVTPYAVSNVHHATYAEIDNPLVFTSTGQPRRTNTVGAKARPRLHAEAKSPENSHGNRSQSAHGRLRAHTHHGESSDSKGYLRPSCCSPGLPSVQYAQLNLAADEEEQVNYARLMLTDEDDSYKQQLLDSDPTAHDATSCPTSPTLNLSSPRLNIGSTKKSTTSDADSGLAEDGVLSPTQDPV</sequence>
<feature type="transmembrane region" description="Helical" evidence="5">
    <location>
        <begin position="304"/>
        <end position="326"/>
    </location>
</feature>
<evidence type="ECO:0000259" key="6">
    <source>
        <dbReference type="PROSITE" id="PS50041"/>
    </source>
</evidence>
<dbReference type="SMART" id="SM00034">
    <property type="entry name" value="CLECT"/>
    <property type="match status" value="1"/>
</dbReference>
<evidence type="ECO:0000256" key="3">
    <source>
        <dbReference type="ARBA" id="ARBA00023180"/>
    </source>
</evidence>
<accession>F7ARQ8</accession>
<dbReference type="GeneTree" id="ENSGT00530000068106"/>
<dbReference type="InParanoid" id="F7ARQ8"/>
<feature type="domain" description="C-type lectin" evidence="6">
    <location>
        <begin position="7"/>
        <end position="128"/>
    </location>
</feature>
<dbReference type="PANTHER" id="PTHR46490">
    <property type="entry name" value="C-TYPE LECTIN DOMAIN FAMILY 12 MEMBER A-RELATED"/>
    <property type="match status" value="1"/>
</dbReference>
<dbReference type="Proteomes" id="UP000008144">
    <property type="component" value="Chromosome 12"/>
</dbReference>
<feature type="region of interest" description="Disordered" evidence="4">
    <location>
        <begin position="545"/>
        <end position="597"/>
    </location>
</feature>
<dbReference type="InterPro" id="IPR016187">
    <property type="entry name" value="CTDL_fold"/>
</dbReference>
<keyword evidence="3" id="KW-0325">Glycoprotein</keyword>
<feature type="compositionally biased region" description="Polar residues" evidence="4">
    <location>
        <begin position="553"/>
        <end position="570"/>
    </location>
</feature>
<keyword evidence="5" id="KW-0812">Transmembrane</keyword>
<feature type="compositionally biased region" description="Polar residues" evidence="4">
    <location>
        <begin position="467"/>
        <end position="476"/>
    </location>
</feature>
<dbReference type="AlphaFoldDB" id="F7ARQ8"/>
<dbReference type="Pfam" id="PF00059">
    <property type="entry name" value="Lectin_C"/>
    <property type="match status" value="1"/>
</dbReference>
<protein>
    <submittedName>
        <fullName evidence="7">Uncharacterized LOC100184215</fullName>
    </submittedName>
</protein>
<keyword evidence="2" id="KW-1015">Disulfide bond</keyword>
<dbReference type="PANTHER" id="PTHR46490:SF6">
    <property type="entry name" value="ASIALOGLYCOPROTEIN RECEPTOR 1-LIKE-RELATED"/>
    <property type="match status" value="1"/>
</dbReference>
<reference evidence="7" key="3">
    <citation type="submission" date="2025-08" db="UniProtKB">
        <authorList>
            <consortium name="Ensembl"/>
        </authorList>
    </citation>
    <scope>IDENTIFICATION</scope>
</reference>
<gene>
    <name evidence="7" type="primary">LOC100184215</name>
</gene>
<evidence type="ECO:0000256" key="1">
    <source>
        <dbReference type="ARBA" id="ARBA00022734"/>
    </source>
</evidence>
<name>F7ARQ8_CIOIN</name>
<keyword evidence="5" id="KW-1133">Transmembrane helix</keyword>
<dbReference type="InterPro" id="IPR001304">
    <property type="entry name" value="C-type_lectin-like"/>
</dbReference>
<dbReference type="GO" id="GO:0030246">
    <property type="term" value="F:carbohydrate binding"/>
    <property type="evidence" value="ECO:0007669"/>
    <property type="project" value="UniProtKB-KW"/>
</dbReference>
<dbReference type="Ensembl" id="ENSCINT00000001769.3">
    <property type="protein sequence ID" value="ENSCINP00000001769.3"/>
    <property type="gene ID" value="ENSCING00000000976.3"/>
</dbReference>
<keyword evidence="8" id="KW-1185">Reference proteome</keyword>
<evidence type="ECO:0000256" key="2">
    <source>
        <dbReference type="ARBA" id="ARBA00023157"/>
    </source>
</evidence>
<dbReference type="SUPFAM" id="SSF56436">
    <property type="entry name" value="C-type lectin-like"/>
    <property type="match status" value="2"/>
</dbReference>
<dbReference type="EMBL" id="EAAA01001021">
    <property type="status" value="NOT_ANNOTATED_CDS"/>
    <property type="molecule type" value="Genomic_DNA"/>
</dbReference>
<dbReference type="HOGENOM" id="CLU_457039_0_0_1"/>